<keyword evidence="9" id="KW-0206">Cytoskeleton</keyword>
<dbReference type="CDD" id="cd01366">
    <property type="entry name" value="KISc_C_terminal"/>
    <property type="match status" value="1"/>
</dbReference>
<dbReference type="GO" id="GO:0007018">
    <property type="term" value="P:microtubule-based movement"/>
    <property type="evidence" value="ECO:0007669"/>
    <property type="project" value="InterPro"/>
</dbReference>
<evidence type="ECO:0000256" key="6">
    <source>
        <dbReference type="ARBA" id="ARBA00022840"/>
    </source>
</evidence>
<dbReference type="VEuPathDB" id="VectorBase:AATE019900"/>
<dbReference type="STRING" id="41427.A0A182JKR6"/>
<protein>
    <recommendedName>
        <fullName evidence="11">Kinesin-like protein</fullName>
    </recommendedName>
</protein>
<dbReference type="GO" id="GO:0008017">
    <property type="term" value="F:microtubule binding"/>
    <property type="evidence" value="ECO:0007669"/>
    <property type="project" value="InterPro"/>
</dbReference>
<keyword evidence="8 10" id="KW-0505">Motor protein</keyword>
<dbReference type="PRINTS" id="PR00380">
    <property type="entry name" value="KINESINHEAVY"/>
</dbReference>
<evidence type="ECO:0000256" key="7">
    <source>
        <dbReference type="ARBA" id="ARBA00023054"/>
    </source>
</evidence>
<dbReference type="GO" id="GO:0090307">
    <property type="term" value="P:mitotic spindle assembly"/>
    <property type="evidence" value="ECO:0007669"/>
    <property type="project" value="UniProtKB-ARBA"/>
</dbReference>
<dbReference type="Gene3D" id="3.40.850.10">
    <property type="entry name" value="Kinesin motor domain"/>
    <property type="match status" value="1"/>
</dbReference>
<dbReference type="InterPro" id="IPR036961">
    <property type="entry name" value="Kinesin_motor_dom_sf"/>
</dbReference>
<comment type="similarity">
    <text evidence="2">Belongs to the TRAFAC class myosin-kinesin ATPase superfamily. Kinesin family. KIN-14 subfamily.</text>
</comment>
<keyword evidence="4 11" id="KW-0493">Microtubule</keyword>
<dbReference type="GO" id="GO:0003777">
    <property type="term" value="F:microtubule motor activity"/>
    <property type="evidence" value="ECO:0007669"/>
    <property type="project" value="InterPro"/>
</dbReference>
<proteinExistence type="inferred from homology"/>
<evidence type="ECO:0000256" key="11">
    <source>
        <dbReference type="RuleBase" id="RU000394"/>
    </source>
</evidence>
<dbReference type="InterPro" id="IPR027417">
    <property type="entry name" value="P-loop_NTPase"/>
</dbReference>
<evidence type="ECO:0000256" key="2">
    <source>
        <dbReference type="ARBA" id="ARBA00010899"/>
    </source>
</evidence>
<evidence type="ECO:0000256" key="5">
    <source>
        <dbReference type="ARBA" id="ARBA00022741"/>
    </source>
</evidence>
<dbReference type="InterPro" id="IPR027640">
    <property type="entry name" value="Kinesin-like_fam"/>
</dbReference>
<dbReference type="GO" id="GO:0005874">
    <property type="term" value="C:microtubule"/>
    <property type="evidence" value="ECO:0007669"/>
    <property type="project" value="UniProtKB-KW"/>
</dbReference>
<evidence type="ECO:0000256" key="9">
    <source>
        <dbReference type="ARBA" id="ARBA00023212"/>
    </source>
</evidence>
<evidence type="ECO:0000256" key="3">
    <source>
        <dbReference type="ARBA" id="ARBA00022490"/>
    </source>
</evidence>
<dbReference type="SMART" id="SM00129">
    <property type="entry name" value="KISc"/>
    <property type="match status" value="1"/>
</dbReference>
<keyword evidence="5 10" id="KW-0547">Nucleotide-binding</keyword>
<dbReference type="InterPro" id="IPR019821">
    <property type="entry name" value="Kinesin_motor_CS"/>
</dbReference>
<keyword evidence="3" id="KW-0963">Cytoplasm</keyword>
<dbReference type="Pfam" id="PF00225">
    <property type="entry name" value="Kinesin"/>
    <property type="match status" value="1"/>
</dbReference>
<evidence type="ECO:0000256" key="10">
    <source>
        <dbReference type="PROSITE-ProRule" id="PRU00283"/>
    </source>
</evidence>
<dbReference type="PANTHER" id="PTHR47972">
    <property type="entry name" value="KINESIN-LIKE PROTEIN KLP-3"/>
    <property type="match status" value="1"/>
</dbReference>
<comment type="subcellular location">
    <subcellularLocation>
        <location evidence="1">Cytoplasm</location>
        <location evidence="1">Cytoskeleton</location>
    </subcellularLocation>
</comment>
<keyword evidence="7" id="KW-0175">Coiled coil</keyword>
<reference evidence="12" key="1">
    <citation type="submission" date="2022-08" db="UniProtKB">
        <authorList>
            <consortium name="EnsemblMetazoa"/>
        </authorList>
    </citation>
    <scope>IDENTIFICATION</scope>
    <source>
        <strain evidence="12">EBRO</strain>
    </source>
</reference>
<keyword evidence="6 10" id="KW-0067">ATP-binding</keyword>
<feature type="binding site" evidence="10">
    <location>
        <begin position="448"/>
        <end position="455"/>
    </location>
    <ligand>
        <name>ATP</name>
        <dbReference type="ChEBI" id="CHEBI:30616"/>
    </ligand>
</feature>
<dbReference type="GO" id="GO:0005524">
    <property type="term" value="F:ATP binding"/>
    <property type="evidence" value="ECO:0007669"/>
    <property type="project" value="UniProtKB-UniRule"/>
</dbReference>
<dbReference type="SUPFAM" id="SSF52540">
    <property type="entry name" value="P-loop containing nucleoside triphosphate hydrolases"/>
    <property type="match status" value="1"/>
</dbReference>
<sequence length="704" mass="78197">MDSKISKPSFLKKPAGPMSLPGNARLNSTMFAKGRAASPEQRSIGVPNRAKLRRSRSTSDLNRPDFHRPKHVIKLATIPSRMGNINAATIAMMASSELVRPVNGEGSKSGAHLLRRSRSACDIAMKSNVSLASSTCSSTVSVPKSLAGMKRQPTMATVTTTRAPVVPAKVTKFETNPARPGTASAARSVVQKGAATMATTKKAVPLTKSTVGTKARFANLQEKHKALVEKYERLQENNASRETLLEQYQDCVTELEALKCQHQAVASDLKSTTEENRDLKQTSAKLSAALQESEAELAQYREKFNATNTENLELKKQLRELEERAAFLEEENVTLQHTNTRNAELLFQANIERKDLHNMVMDLRGNIRVFCRVRPPLSSEAHRIECGWKYLDEQSLELAAMDGTNKRIDFSFDHVFHSRTTQQDIFDNVSPLIQSALDGYNVCIFAYGQTGSGKTYTMDGVPDDLGVIPRTVDLIFNAINDYKRFGWEYEIHVNFLEIYNEILYDLLDTSGTTKDLEIRMANAKNKTEVYVSNIIEEKVESTGRLHQLMAIAKMNRATAATAGNERSSRSHAVTKITLIGTHREKGETCVGSVNLVDLAGSESPKTSTRMDETKNINRSLSELSNVILALVQRNEHIPYRNSKLTHLLMPSLGGNSKTLMFVNVAPFQDCFTETVKSLRFASQVNSCKMQKVRKNKMLNSSSII</sequence>
<evidence type="ECO:0000313" key="12">
    <source>
        <dbReference type="EnsemblMetazoa" id="AATE019900-PA.1"/>
    </source>
</evidence>
<dbReference type="PROSITE" id="PS50067">
    <property type="entry name" value="KINESIN_MOTOR_2"/>
    <property type="match status" value="1"/>
</dbReference>
<accession>A0A182JKR6</accession>
<dbReference type="FunFam" id="3.40.850.10:FF:000065">
    <property type="entry name" value="Kinesin-like protein"/>
    <property type="match status" value="1"/>
</dbReference>
<evidence type="ECO:0000256" key="8">
    <source>
        <dbReference type="ARBA" id="ARBA00023175"/>
    </source>
</evidence>
<dbReference type="AlphaFoldDB" id="A0A182JKR6"/>
<organism evidence="12">
    <name type="scientific">Anopheles atroparvus</name>
    <name type="common">European mosquito</name>
    <dbReference type="NCBI Taxonomy" id="41427"/>
    <lineage>
        <taxon>Eukaryota</taxon>
        <taxon>Metazoa</taxon>
        <taxon>Ecdysozoa</taxon>
        <taxon>Arthropoda</taxon>
        <taxon>Hexapoda</taxon>
        <taxon>Insecta</taxon>
        <taxon>Pterygota</taxon>
        <taxon>Neoptera</taxon>
        <taxon>Endopterygota</taxon>
        <taxon>Diptera</taxon>
        <taxon>Nematocera</taxon>
        <taxon>Culicoidea</taxon>
        <taxon>Culicidae</taxon>
        <taxon>Anophelinae</taxon>
        <taxon>Anopheles</taxon>
    </lineage>
</organism>
<dbReference type="EnsemblMetazoa" id="AATE019900-RA">
    <property type="protein sequence ID" value="AATE019900-PA.1"/>
    <property type="gene ID" value="AATE019900"/>
</dbReference>
<dbReference type="PROSITE" id="PS00411">
    <property type="entry name" value="KINESIN_MOTOR_1"/>
    <property type="match status" value="1"/>
</dbReference>
<dbReference type="PANTHER" id="PTHR47972:SF45">
    <property type="entry name" value="PROTEIN CLARET SEGREGATIONAL"/>
    <property type="match status" value="1"/>
</dbReference>
<evidence type="ECO:0000256" key="1">
    <source>
        <dbReference type="ARBA" id="ARBA00004245"/>
    </source>
</evidence>
<name>A0A182JKR6_ANOAO</name>
<evidence type="ECO:0000256" key="4">
    <source>
        <dbReference type="ARBA" id="ARBA00022701"/>
    </source>
</evidence>
<dbReference type="InterPro" id="IPR001752">
    <property type="entry name" value="Kinesin_motor_dom"/>
</dbReference>